<gene>
    <name evidence="2" type="ORF">B5G41_03800</name>
</gene>
<dbReference type="InterPro" id="IPR001387">
    <property type="entry name" value="Cro/C1-type_HTH"/>
</dbReference>
<dbReference type="RefSeq" id="WP_046518029.1">
    <property type="nucleotide sequence ID" value="NZ_AP031440.1"/>
</dbReference>
<dbReference type="Gene3D" id="1.10.260.40">
    <property type="entry name" value="lambda repressor-like DNA-binding domains"/>
    <property type="match status" value="1"/>
</dbReference>
<dbReference type="SUPFAM" id="SSF47413">
    <property type="entry name" value="lambda repressor-like DNA-binding domains"/>
    <property type="match status" value="1"/>
</dbReference>
<dbReference type="EMBL" id="NFHB01000002">
    <property type="protein sequence ID" value="OUN04443.1"/>
    <property type="molecule type" value="Genomic_DNA"/>
</dbReference>
<dbReference type="GO" id="GO:0003677">
    <property type="term" value="F:DNA binding"/>
    <property type="evidence" value="ECO:0007669"/>
    <property type="project" value="InterPro"/>
</dbReference>
<dbReference type="PROSITE" id="PS50943">
    <property type="entry name" value="HTH_CROC1"/>
    <property type="match status" value="1"/>
</dbReference>
<evidence type="ECO:0000313" key="2">
    <source>
        <dbReference type="EMBL" id="OUN04443.1"/>
    </source>
</evidence>
<protein>
    <submittedName>
        <fullName evidence="2">Transcriptional regulator</fullName>
    </submittedName>
</protein>
<comment type="caution">
    <text evidence="2">The sequence shown here is derived from an EMBL/GenBank/DDBJ whole genome shotgun (WGS) entry which is preliminary data.</text>
</comment>
<accession>A0A1Y3QXP1</accession>
<dbReference type="AlphaFoldDB" id="A0A1Y3QXP1"/>
<reference evidence="3" key="1">
    <citation type="submission" date="2017-04" db="EMBL/GenBank/DDBJ databases">
        <title>Function of individual gut microbiota members based on whole genome sequencing of pure cultures obtained from chicken caecum.</title>
        <authorList>
            <person name="Medvecky M."/>
            <person name="Cejkova D."/>
            <person name="Polansky O."/>
            <person name="Karasova D."/>
            <person name="Kubasova T."/>
            <person name="Cizek A."/>
            <person name="Rychlik I."/>
        </authorList>
    </citation>
    <scope>NUCLEOTIDE SEQUENCE [LARGE SCALE GENOMIC DNA]</scope>
    <source>
        <strain evidence="3">An90</strain>
    </source>
</reference>
<dbReference type="Proteomes" id="UP000195772">
    <property type="component" value="Unassembled WGS sequence"/>
</dbReference>
<dbReference type="OrthoDB" id="1005022at2"/>
<proteinExistence type="predicted"/>
<dbReference type="InterPro" id="IPR010982">
    <property type="entry name" value="Lambda_DNA-bd_dom_sf"/>
</dbReference>
<organism evidence="2 3">
    <name type="scientific">Alistipes onderdonkii</name>
    <dbReference type="NCBI Taxonomy" id="328813"/>
    <lineage>
        <taxon>Bacteria</taxon>
        <taxon>Pseudomonadati</taxon>
        <taxon>Bacteroidota</taxon>
        <taxon>Bacteroidia</taxon>
        <taxon>Bacteroidales</taxon>
        <taxon>Rikenellaceae</taxon>
        <taxon>Alistipes</taxon>
    </lineage>
</organism>
<evidence type="ECO:0000259" key="1">
    <source>
        <dbReference type="PROSITE" id="PS50943"/>
    </source>
</evidence>
<evidence type="ECO:0000313" key="3">
    <source>
        <dbReference type="Proteomes" id="UP000195772"/>
    </source>
</evidence>
<sequence>MKRQRRNDFFVGQVADRLAKARRRRNLTQEVVRFDTGLNVGRIEAGCSDITLSTLADLCDYYDISPGELFQDIVTHSS</sequence>
<dbReference type="CDD" id="cd00093">
    <property type="entry name" value="HTH_XRE"/>
    <property type="match status" value="1"/>
</dbReference>
<feature type="domain" description="HTH cro/C1-type" evidence="1">
    <location>
        <begin position="18"/>
        <end position="69"/>
    </location>
</feature>
<name>A0A1Y3QXP1_9BACT</name>
<dbReference type="Pfam" id="PF13443">
    <property type="entry name" value="HTH_26"/>
    <property type="match status" value="1"/>
</dbReference>